<proteinExistence type="predicted"/>
<dbReference type="AlphaFoldDB" id="A0A2P1PYG1"/>
<dbReference type="InterPro" id="IPR029044">
    <property type="entry name" value="Nucleotide-diphossugar_trans"/>
</dbReference>
<evidence type="ECO:0000313" key="2">
    <source>
        <dbReference type="Proteomes" id="UP000241074"/>
    </source>
</evidence>
<evidence type="ECO:0000313" key="1">
    <source>
        <dbReference type="EMBL" id="AVP99882.1"/>
    </source>
</evidence>
<evidence type="ECO:0008006" key="3">
    <source>
        <dbReference type="Google" id="ProtNLM"/>
    </source>
</evidence>
<reference evidence="1 2" key="1">
    <citation type="submission" date="2018-03" db="EMBL/GenBank/DDBJ databases">
        <title>Ahniella affigens gen. nov., sp. nov., a gammaproteobacterium isolated from sandy soil near a stream.</title>
        <authorList>
            <person name="Ko Y."/>
            <person name="Kim J.-H."/>
        </authorList>
    </citation>
    <scope>NUCLEOTIDE SEQUENCE [LARGE SCALE GENOMIC DNA]</scope>
    <source>
        <strain evidence="1 2">D13</strain>
    </source>
</reference>
<keyword evidence="2" id="KW-1185">Reference proteome</keyword>
<accession>A0A2P1PYG1</accession>
<dbReference type="KEGG" id="xba:C7S18_23075"/>
<sequence>MGLGRLWYQLWHRPKARYAELKKHGGWSGYRALQAGQRHLAEAAAGLPARQDLSLGKQSVTLNVMTGARYWDQTSACLWTLAQHSQQHFRIRILDDGSLSAAHCAVLQRLSPELSIQSEAQARARVAEFLPAQRYPTLSGLWFRYKHIRKIIDAHLGRNDFNLVLDSDMLFFARPKALLDYLETPHGGIAMIDCAESYGYPRAELDRLCGGSVPTPVNVGVLGMPSGELDWDHIEYWAKALIAGFGPHYFLEQTLSAMLLAGMPHRFLPRDDYLVIAGANAQAEHTACLVHYVDASKRQYYDRNWQQVFRP</sequence>
<dbReference type="Gene3D" id="3.90.550.10">
    <property type="entry name" value="Spore Coat Polysaccharide Biosynthesis Protein SpsA, Chain A"/>
    <property type="match status" value="1"/>
</dbReference>
<organism evidence="1 2">
    <name type="scientific">Ahniella affigens</name>
    <dbReference type="NCBI Taxonomy" id="2021234"/>
    <lineage>
        <taxon>Bacteria</taxon>
        <taxon>Pseudomonadati</taxon>
        <taxon>Pseudomonadota</taxon>
        <taxon>Gammaproteobacteria</taxon>
        <taxon>Lysobacterales</taxon>
        <taxon>Rhodanobacteraceae</taxon>
        <taxon>Ahniella</taxon>
    </lineage>
</organism>
<dbReference type="SUPFAM" id="SSF53448">
    <property type="entry name" value="Nucleotide-diphospho-sugar transferases"/>
    <property type="match status" value="1"/>
</dbReference>
<dbReference type="EMBL" id="CP027860">
    <property type="protein sequence ID" value="AVP99882.1"/>
    <property type="molecule type" value="Genomic_DNA"/>
</dbReference>
<reference evidence="1 2" key="2">
    <citation type="submission" date="2018-03" db="EMBL/GenBank/DDBJ databases">
        <authorList>
            <person name="Keele B.F."/>
        </authorList>
    </citation>
    <scope>NUCLEOTIDE SEQUENCE [LARGE SCALE GENOMIC DNA]</scope>
    <source>
        <strain evidence="1 2">D13</strain>
    </source>
</reference>
<protein>
    <recommendedName>
        <fullName evidence="3">Glycosyl transferase</fullName>
    </recommendedName>
</protein>
<dbReference type="Proteomes" id="UP000241074">
    <property type="component" value="Chromosome"/>
</dbReference>
<name>A0A2P1PYG1_9GAMM</name>
<gene>
    <name evidence="1" type="ORF">C7S18_23075</name>
</gene>